<keyword evidence="6" id="KW-1185">Reference proteome</keyword>
<dbReference type="Gene3D" id="1.10.12.10">
    <property type="entry name" value="Lyase 2-enoyl-coa Hydratase, Chain A, domain 2"/>
    <property type="match status" value="1"/>
</dbReference>
<dbReference type="InterPro" id="IPR029045">
    <property type="entry name" value="ClpP/crotonase-like_dom_sf"/>
</dbReference>
<dbReference type="RefSeq" id="WP_179796937.1">
    <property type="nucleotide sequence ID" value="NZ_BAABHP010000023.1"/>
</dbReference>
<evidence type="ECO:0000256" key="2">
    <source>
        <dbReference type="ARBA" id="ARBA00023098"/>
    </source>
</evidence>
<dbReference type="Gene3D" id="3.90.226.10">
    <property type="entry name" value="2-enoyl-CoA Hydratase, Chain A, domain 1"/>
    <property type="match status" value="1"/>
</dbReference>
<keyword evidence="2" id="KW-0443">Lipid metabolism</keyword>
<dbReference type="Proteomes" id="UP000535890">
    <property type="component" value="Unassembled WGS sequence"/>
</dbReference>
<dbReference type="PROSITE" id="PS00166">
    <property type="entry name" value="ENOYL_COA_HYDRATASE"/>
    <property type="match status" value="1"/>
</dbReference>
<dbReference type="GO" id="GO:0016829">
    <property type="term" value="F:lyase activity"/>
    <property type="evidence" value="ECO:0007669"/>
    <property type="project" value="UniProtKB-KW"/>
</dbReference>
<comment type="similarity">
    <text evidence="1 4">Belongs to the enoyl-CoA hydratase/isomerase family.</text>
</comment>
<proteinExistence type="inferred from homology"/>
<name>A0A7Y9E1S2_9PSEU</name>
<dbReference type="EMBL" id="JACCBN010000001">
    <property type="protein sequence ID" value="NYD39643.1"/>
    <property type="molecule type" value="Genomic_DNA"/>
</dbReference>
<reference evidence="5 6" key="1">
    <citation type="submission" date="2020-07" db="EMBL/GenBank/DDBJ databases">
        <title>Sequencing the genomes of 1000 actinobacteria strains.</title>
        <authorList>
            <person name="Klenk H.-P."/>
        </authorList>
    </citation>
    <scope>NUCLEOTIDE SEQUENCE [LARGE SCALE GENOMIC DNA]</scope>
    <source>
        <strain evidence="5 6">DSM 45772</strain>
    </source>
</reference>
<dbReference type="AlphaFoldDB" id="A0A7Y9E1S2"/>
<dbReference type="InterPro" id="IPR014748">
    <property type="entry name" value="Enoyl-CoA_hydra_C"/>
</dbReference>
<sequence length="267" mass="27829">MTYPWPDRPEPTAEEVAARVRTELDVHVLMIRMTRPEKHNAIDAAMTRGLDDALNRLDDDPALRCGVLLGGARAFCAGTDVAVGPGAPTPRGGNYGVVARRRRTPLIAAVEGIAFGGGFELALACDLVVASTAARFGLPEVGLGLVANCGALFRTPRALTPAVAKRLLLTGDPIDAGRAYELGLVTDLTEPGGAEDAALAVAHRIAERSPAAVAATLAAVDSAVLETDARGWADTDTAVAAIVDGAERAEGLRAFAEKRPPRWAEPL</sequence>
<dbReference type="InterPro" id="IPR018376">
    <property type="entry name" value="Enoyl-CoA_hyd/isom_CS"/>
</dbReference>
<dbReference type="CDD" id="cd06558">
    <property type="entry name" value="crotonase-like"/>
    <property type="match status" value="1"/>
</dbReference>
<dbReference type="SUPFAM" id="SSF52096">
    <property type="entry name" value="ClpP/crotonase"/>
    <property type="match status" value="1"/>
</dbReference>
<comment type="caution">
    <text evidence="5">The sequence shown here is derived from an EMBL/GenBank/DDBJ whole genome shotgun (WGS) entry which is preliminary data.</text>
</comment>
<evidence type="ECO:0000313" key="6">
    <source>
        <dbReference type="Proteomes" id="UP000535890"/>
    </source>
</evidence>
<dbReference type="GO" id="GO:0006635">
    <property type="term" value="P:fatty acid beta-oxidation"/>
    <property type="evidence" value="ECO:0007669"/>
    <property type="project" value="TreeGrafter"/>
</dbReference>
<evidence type="ECO:0000313" key="5">
    <source>
        <dbReference type="EMBL" id="NYD39643.1"/>
    </source>
</evidence>
<gene>
    <name evidence="5" type="ORF">BJ983_005745</name>
</gene>
<protein>
    <submittedName>
        <fullName evidence="5">Enoyl-CoA hydratase/carnithine racemase</fullName>
    </submittedName>
</protein>
<evidence type="ECO:0000256" key="1">
    <source>
        <dbReference type="ARBA" id="ARBA00005254"/>
    </source>
</evidence>
<dbReference type="PANTHER" id="PTHR11941:SF169">
    <property type="entry name" value="(7AS)-7A-METHYL-1,5-DIOXO-2,3,5,6,7,7A-HEXAHYDRO-1H-INDENE-CARBOXYL-COA HYDROLASE"/>
    <property type="match status" value="1"/>
</dbReference>
<evidence type="ECO:0000256" key="4">
    <source>
        <dbReference type="RuleBase" id="RU003707"/>
    </source>
</evidence>
<keyword evidence="3" id="KW-0456">Lyase</keyword>
<dbReference type="InterPro" id="IPR001753">
    <property type="entry name" value="Enoyl-CoA_hydra/iso"/>
</dbReference>
<organism evidence="5 6">
    <name type="scientific">Actinomycetospora corticicola</name>
    <dbReference type="NCBI Taxonomy" id="663602"/>
    <lineage>
        <taxon>Bacteria</taxon>
        <taxon>Bacillati</taxon>
        <taxon>Actinomycetota</taxon>
        <taxon>Actinomycetes</taxon>
        <taxon>Pseudonocardiales</taxon>
        <taxon>Pseudonocardiaceae</taxon>
        <taxon>Actinomycetospora</taxon>
    </lineage>
</organism>
<accession>A0A7Y9E1S2</accession>
<dbReference type="Pfam" id="PF00378">
    <property type="entry name" value="ECH_1"/>
    <property type="match status" value="1"/>
</dbReference>
<evidence type="ECO:0000256" key="3">
    <source>
        <dbReference type="ARBA" id="ARBA00023239"/>
    </source>
</evidence>
<dbReference type="PANTHER" id="PTHR11941">
    <property type="entry name" value="ENOYL-COA HYDRATASE-RELATED"/>
    <property type="match status" value="1"/>
</dbReference>